<dbReference type="InterPro" id="IPR050265">
    <property type="entry name" value="Fe/Mn_Superoxide_Dismutase"/>
</dbReference>
<evidence type="ECO:0000259" key="7">
    <source>
        <dbReference type="Pfam" id="PF02777"/>
    </source>
</evidence>
<dbReference type="GO" id="GO:0004784">
    <property type="term" value="F:superoxide dismutase activity"/>
    <property type="evidence" value="ECO:0007669"/>
    <property type="project" value="UniProtKB-EC"/>
</dbReference>
<proteinExistence type="inferred from homology"/>
<dbReference type="Gene3D" id="3.55.40.20">
    <property type="entry name" value="Iron/manganese superoxide dismutase, C-terminal domain"/>
    <property type="match status" value="1"/>
</dbReference>
<evidence type="ECO:0000313" key="9">
    <source>
        <dbReference type="Proteomes" id="UP000298484"/>
    </source>
</evidence>
<dbReference type="SUPFAM" id="SSF54719">
    <property type="entry name" value="Fe,Mn superoxide dismutase (SOD), C-terminal domain"/>
    <property type="match status" value="1"/>
</dbReference>
<evidence type="ECO:0000313" key="8">
    <source>
        <dbReference type="EMBL" id="TFJ91883.1"/>
    </source>
</evidence>
<feature type="domain" description="Manganese/iron superoxide dismutase C-terminal" evidence="7">
    <location>
        <begin position="216"/>
        <end position="317"/>
    </location>
</feature>
<evidence type="ECO:0000256" key="5">
    <source>
        <dbReference type="SAM" id="MobiDB-lite"/>
    </source>
</evidence>
<evidence type="ECO:0000256" key="4">
    <source>
        <dbReference type="ARBA" id="ARBA00023002"/>
    </source>
</evidence>
<dbReference type="RefSeq" id="WP_135111028.1">
    <property type="nucleotide sequence ID" value="NZ_SRHY01000036.1"/>
</dbReference>
<dbReference type="InterPro" id="IPR019831">
    <property type="entry name" value="Mn/Fe_SOD_N"/>
</dbReference>
<dbReference type="EC" id="1.15.1.1" evidence="2"/>
<organism evidence="8 9">
    <name type="scientific">Lentibacillus salicampi</name>
    <dbReference type="NCBI Taxonomy" id="175306"/>
    <lineage>
        <taxon>Bacteria</taxon>
        <taxon>Bacillati</taxon>
        <taxon>Bacillota</taxon>
        <taxon>Bacilli</taxon>
        <taxon>Bacillales</taxon>
        <taxon>Bacillaceae</taxon>
        <taxon>Lentibacillus</taxon>
    </lineage>
</organism>
<dbReference type="Gene3D" id="1.10.287.990">
    <property type="entry name" value="Fe,Mn superoxide dismutase (SOD) domain"/>
    <property type="match status" value="1"/>
</dbReference>
<dbReference type="Pfam" id="PF00081">
    <property type="entry name" value="Sod_Fe_N"/>
    <property type="match status" value="1"/>
</dbReference>
<feature type="region of interest" description="Disordered" evidence="5">
    <location>
        <begin position="94"/>
        <end position="130"/>
    </location>
</feature>
<reference evidence="8 9" key="1">
    <citation type="submission" date="2019-03" db="EMBL/GenBank/DDBJ databases">
        <title>Genome sequence of Lentibacillus salicampi ATCC BAA-719.</title>
        <authorList>
            <person name="Maclea K.S."/>
            <person name="Simoes Junior M."/>
        </authorList>
    </citation>
    <scope>NUCLEOTIDE SEQUENCE [LARGE SCALE GENOMIC DNA]</scope>
    <source>
        <strain evidence="8 9">ATCC BAA-719</strain>
    </source>
</reference>
<comment type="similarity">
    <text evidence="1">Belongs to the iron/manganese superoxide dismutase family.</text>
</comment>
<dbReference type="OrthoDB" id="9803125at2"/>
<dbReference type="FunFam" id="1.10.287.990:FF:000001">
    <property type="entry name" value="Superoxide dismutase"/>
    <property type="match status" value="1"/>
</dbReference>
<dbReference type="InterPro" id="IPR019833">
    <property type="entry name" value="Mn/Fe_SOD_BS"/>
</dbReference>
<keyword evidence="4" id="KW-0560">Oxidoreductase</keyword>
<protein>
    <recommendedName>
        <fullName evidence="2">superoxide dismutase</fullName>
        <ecNumber evidence="2">1.15.1.1</ecNumber>
    </recommendedName>
</protein>
<dbReference type="InterPro" id="IPR036314">
    <property type="entry name" value="SOD_C_sf"/>
</dbReference>
<dbReference type="Proteomes" id="UP000298484">
    <property type="component" value="Unassembled WGS sequence"/>
</dbReference>
<accession>A0A4Y9A808</accession>
<comment type="caution">
    <text evidence="8">The sequence shown here is derived from an EMBL/GenBank/DDBJ whole genome shotgun (WGS) entry which is preliminary data.</text>
</comment>
<dbReference type="InterPro" id="IPR036324">
    <property type="entry name" value="Mn/Fe_SOD_N_sf"/>
</dbReference>
<evidence type="ECO:0000259" key="6">
    <source>
        <dbReference type="Pfam" id="PF00081"/>
    </source>
</evidence>
<evidence type="ECO:0000256" key="2">
    <source>
        <dbReference type="ARBA" id="ARBA00012682"/>
    </source>
</evidence>
<dbReference type="GO" id="GO:0046872">
    <property type="term" value="F:metal ion binding"/>
    <property type="evidence" value="ECO:0007669"/>
    <property type="project" value="UniProtKB-KW"/>
</dbReference>
<dbReference type="AlphaFoldDB" id="A0A4Y9A808"/>
<dbReference type="SUPFAM" id="SSF46609">
    <property type="entry name" value="Fe,Mn superoxide dismutase (SOD), N-terminal domain"/>
    <property type="match status" value="1"/>
</dbReference>
<evidence type="ECO:0000256" key="1">
    <source>
        <dbReference type="ARBA" id="ARBA00008714"/>
    </source>
</evidence>
<dbReference type="PANTHER" id="PTHR11404">
    <property type="entry name" value="SUPEROXIDE DISMUTASE 2"/>
    <property type="match status" value="1"/>
</dbReference>
<dbReference type="EMBL" id="SRHY01000036">
    <property type="protein sequence ID" value="TFJ91883.1"/>
    <property type="molecule type" value="Genomic_DNA"/>
</dbReference>
<keyword evidence="3" id="KW-0479">Metal-binding</keyword>
<dbReference type="PRINTS" id="PR01703">
    <property type="entry name" value="MNSODISMTASE"/>
</dbReference>
<evidence type="ECO:0000256" key="3">
    <source>
        <dbReference type="ARBA" id="ARBA00022723"/>
    </source>
</evidence>
<dbReference type="InterPro" id="IPR001189">
    <property type="entry name" value="Mn/Fe_SOD"/>
</dbReference>
<keyword evidence="9" id="KW-1185">Reference proteome</keyword>
<dbReference type="PROSITE" id="PS00088">
    <property type="entry name" value="SOD_MN"/>
    <property type="match status" value="1"/>
</dbReference>
<sequence>MTKQATEADWLGELVEWTEQCEQLVQSLETRSGITDGTFNPGEWQDRFRELGELAGAYREQLLDDDEPADIAGEMESLNTKAHQLKSEFIQLMEEEPDNRMQRESIDDEESDDGRKSTKHRPVPIGEHTLPPLPYAYNALEPHISEEIMRLHHDKHHQSYVDGLNKAEKEMQKARKNGDFSLIRHWEGEAAFNGAGHYLHTMFWDNMSPDGGGKADGEIAKEIKRTFGNFDKFKEHFSKAAENVQAVGWAMLVWSPRSWRTEILQAEKHQNLSQQDVIPLLVLDVWEHAYYLQYHNNRADYIDAWWNVVCWDSVNQRFAEAKKVMWKPY</sequence>
<dbReference type="Pfam" id="PF02777">
    <property type="entry name" value="Sod_Fe_C"/>
    <property type="match status" value="1"/>
</dbReference>
<name>A0A4Y9A808_9BACI</name>
<feature type="domain" description="Manganese/iron superoxide dismutase N-terminal" evidence="6">
    <location>
        <begin position="127"/>
        <end position="208"/>
    </location>
</feature>
<gene>
    <name evidence="8" type="ORF">E4U82_15300</name>
</gene>
<dbReference type="InterPro" id="IPR019832">
    <property type="entry name" value="Mn/Fe_SOD_C"/>
</dbReference>
<dbReference type="PANTHER" id="PTHR11404:SF6">
    <property type="entry name" value="SUPEROXIDE DISMUTASE [MN], MITOCHONDRIAL"/>
    <property type="match status" value="1"/>
</dbReference>
<dbReference type="FunFam" id="3.55.40.20:FF:000004">
    <property type="entry name" value="Superoxide dismutase [Fe]"/>
    <property type="match status" value="1"/>
</dbReference>